<dbReference type="PANTHER" id="PTHR22990">
    <property type="entry name" value="F-BOX ONLY PROTEIN"/>
    <property type="match status" value="1"/>
</dbReference>
<evidence type="ECO:0000256" key="2">
    <source>
        <dbReference type="ARBA" id="ARBA00022737"/>
    </source>
</evidence>
<feature type="domain" description="Carbohydrate-binding/sugar hydrolysis" evidence="5">
    <location>
        <begin position="258"/>
        <end position="398"/>
    </location>
</feature>
<evidence type="ECO:0000256" key="3">
    <source>
        <dbReference type="ARBA" id="ARBA00022786"/>
    </source>
</evidence>
<keyword evidence="2" id="KW-0677">Repeat</keyword>
<dbReference type="InterPro" id="IPR011050">
    <property type="entry name" value="Pectin_lyase_fold/virulence"/>
</dbReference>
<dbReference type="InterPro" id="IPR006633">
    <property type="entry name" value="Carb-bd_sugar_hydrolysis-dom"/>
</dbReference>
<evidence type="ECO:0000256" key="1">
    <source>
        <dbReference type="ARBA" id="ARBA00004906"/>
    </source>
</evidence>
<protein>
    <recommendedName>
        <fullName evidence="5">Carbohydrate-binding/sugar hydrolysis domain-containing protein</fullName>
    </recommendedName>
</protein>
<dbReference type="Gene3D" id="2.160.20.10">
    <property type="entry name" value="Single-stranded right-handed beta-helix, Pectin lyase-like"/>
    <property type="match status" value="2"/>
</dbReference>
<dbReference type="InterPro" id="IPR006626">
    <property type="entry name" value="PbH1"/>
</dbReference>
<comment type="caution">
    <text evidence="6">The sequence shown here is derived from an EMBL/GenBank/DDBJ whole genome shotgun (WGS) entry which is preliminary data.</text>
</comment>
<dbReference type="NCBIfam" id="TIGR03804">
    <property type="entry name" value="para_beta_helix"/>
    <property type="match status" value="1"/>
</dbReference>
<organism evidence="6 7">
    <name type="scientific">Haloarcula mannanilytica</name>
    <dbReference type="NCBI Taxonomy" id="2509225"/>
    <lineage>
        <taxon>Archaea</taxon>
        <taxon>Methanobacteriati</taxon>
        <taxon>Methanobacteriota</taxon>
        <taxon>Stenosarchaea group</taxon>
        <taxon>Halobacteria</taxon>
        <taxon>Halobacteriales</taxon>
        <taxon>Haloarculaceae</taxon>
        <taxon>Haloarcula</taxon>
    </lineage>
</organism>
<reference evidence="6 7" key="1">
    <citation type="submission" date="2019-02" db="EMBL/GenBank/DDBJ databases">
        <title>Haloarcula mannanilyticum sp. nov., a mannan degrading haloarchaeon isolated from commercial salt.</title>
        <authorList>
            <person name="Enomoto S."/>
            <person name="Shimane Y."/>
            <person name="Kamekura M."/>
            <person name="Ito T."/>
            <person name="Moriya O."/>
            <person name="Ihara K."/>
            <person name="Takahashi-Ando N."/>
            <person name="Fukushima Y."/>
            <person name="Yoshida Y."/>
            <person name="Usama R."/>
            <person name="Takai K."/>
            <person name="Minegishi H."/>
        </authorList>
    </citation>
    <scope>NUCLEOTIDE SEQUENCE [LARGE SCALE GENOMIC DNA]</scope>
    <source>
        <strain evidence="6 7">MD130-1</strain>
    </source>
</reference>
<dbReference type="PANTHER" id="PTHR22990:SF15">
    <property type="entry name" value="F-BOX ONLY PROTEIN 10"/>
    <property type="match status" value="1"/>
</dbReference>
<dbReference type="InterPro" id="IPR012334">
    <property type="entry name" value="Pectin_lyas_fold"/>
</dbReference>
<dbReference type="Proteomes" id="UP000304382">
    <property type="component" value="Unassembled WGS sequence"/>
</dbReference>
<evidence type="ECO:0000313" key="6">
    <source>
        <dbReference type="EMBL" id="GCF12509.1"/>
    </source>
</evidence>
<dbReference type="SUPFAM" id="SSF51126">
    <property type="entry name" value="Pectin lyase-like"/>
    <property type="match status" value="1"/>
</dbReference>
<name>A0A4C2EJP2_9EURY</name>
<accession>A0A4C2EJP2</accession>
<evidence type="ECO:0000259" key="5">
    <source>
        <dbReference type="SMART" id="SM00722"/>
    </source>
</evidence>
<gene>
    <name evidence="6" type="ORF">Harman_04440</name>
</gene>
<dbReference type="InterPro" id="IPR007742">
    <property type="entry name" value="NosD_dom"/>
</dbReference>
<dbReference type="InterPro" id="IPR026464">
    <property type="entry name" value="NosD_copper_fam"/>
</dbReference>
<dbReference type="SMART" id="SM00710">
    <property type="entry name" value="PbH1"/>
    <property type="match status" value="10"/>
</dbReference>
<feature type="region of interest" description="Disordered" evidence="4">
    <location>
        <begin position="37"/>
        <end position="65"/>
    </location>
</feature>
<keyword evidence="7" id="KW-1185">Reference proteome</keyword>
<evidence type="ECO:0000313" key="7">
    <source>
        <dbReference type="Proteomes" id="UP000304382"/>
    </source>
</evidence>
<sequence>MSPLSHDFERVFAVGTAVLLVLSVMAVGMASADSADKAGSDDLAFDPDVPDTDSFSAPTAEGTATVDGETYDSAQAAVEAADPGDTITLEGRFNETLVVTTPNVTLAGSGPRSTLLHGDGEGDVLAVEAQGVTVTDLWVRNSGFDTATNDAAIFVNGSEATVRDSRVTDMTFGIWLNGIDDAEVRNNTLVGREEITQLTQRGNGIQIWKTEDSVIRNNEITTVRDGLYFNWAKDVNASENTMWDLRYGVHYMYSDDSHLRNNTAFDNDVGYALMVSKHLVIADNVAVNNSGQSGHGILVKSIDDTDIRGNHLVDNENGLFVYNSVSNRIIGNLVVGNDVGVHIAAGSTDGTVTKNSFIRNNRPVLAVMSDQVHWNESVGNYWSRANPTDVDDDGVGDTRYQPAGTVQQVTAEKPAARVFASSPAFDAVRLAESSVPVVQSPGVVDARPLTDPPHENWRHYYERD</sequence>
<feature type="domain" description="Carbohydrate-binding/sugar hydrolysis" evidence="5">
    <location>
        <begin position="88"/>
        <end position="230"/>
    </location>
</feature>
<dbReference type="RefSeq" id="WP_137682197.1">
    <property type="nucleotide sequence ID" value="NZ_BIXZ01000001.1"/>
</dbReference>
<keyword evidence="3" id="KW-0833">Ubl conjugation pathway</keyword>
<dbReference type="InterPro" id="IPR051550">
    <property type="entry name" value="SCF-Subunits/Alg-Epimerases"/>
</dbReference>
<dbReference type="InterPro" id="IPR022441">
    <property type="entry name" value="Para_beta_helix_rpt-2"/>
</dbReference>
<evidence type="ECO:0000256" key="4">
    <source>
        <dbReference type="SAM" id="MobiDB-lite"/>
    </source>
</evidence>
<comment type="pathway">
    <text evidence="1">Protein modification; protein ubiquitination.</text>
</comment>
<dbReference type="SMART" id="SM00722">
    <property type="entry name" value="CASH"/>
    <property type="match status" value="2"/>
</dbReference>
<dbReference type="NCBIfam" id="TIGR04247">
    <property type="entry name" value="NosD_copper_fam"/>
    <property type="match status" value="1"/>
</dbReference>
<dbReference type="AlphaFoldDB" id="A0A4C2EJP2"/>
<dbReference type="EMBL" id="BIXZ01000001">
    <property type="protein sequence ID" value="GCF12509.1"/>
    <property type="molecule type" value="Genomic_DNA"/>
</dbReference>
<dbReference type="Pfam" id="PF05048">
    <property type="entry name" value="NosD"/>
    <property type="match status" value="1"/>
</dbReference>
<proteinExistence type="predicted"/>
<dbReference type="OrthoDB" id="29186at2157"/>